<accession>A0AAE1U585</accession>
<reference evidence="2" key="1">
    <citation type="submission" date="2023-11" db="EMBL/GenBank/DDBJ databases">
        <title>Genome assemblies of two species of porcelain crab, Petrolisthes cinctipes and Petrolisthes manimaculis (Anomura: Porcellanidae).</title>
        <authorList>
            <person name="Angst P."/>
        </authorList>
    </citation>
    <scope>NUCLEOTIDE SEQUENCE</scope>
    <source>
        <strain evidence="2">PB745_02</strain>
        <tissue evidence="2">Gill</tissue>
    </source>
</reference>
<sequence>MSGQVSVPQAATIHTTPTQCGQGGVATKPSSPGQPDGGEAWACRLGSPQPAFATRIQTASLPPPPHHARLSLRARLATVHGVSTSRGEGMAVLWTSYVPLPARPAFSPLQVAGRAWSQERCVVSRLRDPGRGHSSFISGS</sequence>
<evidence type="ECO:0000256" key="1">
    <source>
        <dbReference type="SAM" id="MobiDB-lite"/>
    </source>
</evidence>
<proteinExistence type="predicted"/>
<organism evidence="2 3">
    <name type="scientific">Petrolisthes manimaculis</name>
    <dbReference type="NCBI Taxonomy" id="1843537"/>
    <lineage>
        <taxon>Eukaryota</taxon>
        <taxon>Metazoa</taxon>
        <taxon>Ecdysozoa</taxon>
        <taxon>Arthropoda</taxon>
        <taxon>Crustacea</taxon>
        <taxon>Multicrustacea</taxon>
        <taxon>Malacostraca</taxon>
        <taxon>Eumalacostraca</taxon>
        <taxon>Eucarida</taxon>
        <taxon>Decapoda</taxon>
        <taxon>Pleocyemata</taxon>
        <taxon>Anomura</taxon>
        <taxon>Galatheoidea</taxon>
        <taxon>Porcellanidae</taxon>
        <taxon>Petrolisthes</taxon>
    </lineage>
</organism>
<name>A0AAE1U585_9EUCA</name>
<evidence type="ECO:0000313" key="3">
    <source>
        <dbReference type="Proteomes" id="UP001292094"/>
    </source>
</evidence>
<gene>
    <name evidence="2" type="ORF">Pmani_021514</name>
</gene>
<feature type="compositionally biased region" description="Polar residues" evidence="1">
    <location>
        <begin position="1"/>
        <end position="20"/>
    </location>
</feature>
<feature type="region of interest" description="Disordered" evidence="1">
    <location>
        <begin position="1"/>
        <end position="44"/>
    </location>
</feature>
<keyword evidence="3" id="KW-1185">Reference proteome</keyword>
<dbReference type="AlphaFoldDB" id="A0AAE1U585"/>
<protein>
    <submittedName>
        <fullName evidence="2">Uncharacterized protein</fullName>
    </submittedName>
</protein>
<dbReference type="Proteomes" id="UP001292094">
    <property type="component" value="Unassembled WGS sequence"/>
</dbReference>
<dbReference type="EMBL" id="JAWZYT010002102">
    <property type="protein sequence ID" value="KAK4306680.1"/>
    <property type="molecule type" value="Genomic_DNA"/>
</dbReference>
<comment type="caution">
    <text evidence="2">The sequence shown here is derived from an EMBL/GenBank/DDBJ whole genome shotgun (WGS) entry which is preliminary data.</text>
</comment>
<evidence type="ECO:0000313" key="2">
    <source>
        <dbReference type="EMBL" id="KAK4306680.1"/>
    </source>
</evidence>